<dbReference type="EMBL" id="CM004473">
    <property type="protein sequence ID" value="OCT82486.1"/>
    <property type="molecule type" value="Genomic_DNA"/>
</dbReference>
<name>A0A974HLY7_XENLA</name>
<dbReference type="Proteomes" id="UP000694892">
    <property type="component" value="Chromosome 4S"/>
</dbReference>
<reference evidence="2" key="1">
    <citation type="journal article" date="2016" name="Nature">
        <title>Genome evolution in the allotetraploid frog Xenopus laevis.</title>
        <authorList>
            <person name="Session A.M."/>
            <person name="Uno Y."/>
            <person name="Kwon T."/>
            <person name="Chapman J.A."/>
            <person name="Toyoda A."/>
            <person name="Takahashi S."/>
            <person name="Fukui A."/>
            <person name="Hikosaka A."/>
            <person name="Suzuki A."/>
            <person name="Kondo M."/>
            <person name="van Heeringen S.J."/>
            <person name="Quigley I."/>
            <person name="Heinz S."/>
            <person name="Ogino H."/>
            <person name="Ochi H."/>
            <person name="Hellsten U."/>
            <person name="Lyons J.B."/>
            <person name="Simakov O."/>
            <person name="Putnam N."/>
            <person name="Stites J."/>
            <person name="Kuroki Y."/>
            <person name="Tanaka T."/>
            <person name="Michiue T."/>
            <person name="Watanabe M."/>
            <person name="Bogdanovic O."/>
            <person name="Lister R."/>
            <person name="Georgiou G."/>
            <person name="Paranjpe S.S."/>
            <person name="van Kruijsbergen I."/>
            <person name="Shu S."/>
            <person name="Carlson J."/>
            <person name="Kinoshita T."/>
            <person name="Ohta Y."/>
            <person name="Mawaribuchi S."/>
            <person name="Jenkins J."/>
            <person name="Grimwood J."/>
            <person name="Schmutz J."/>
            <person name="Mitros T."/>
            <person name="Mozaffari S.V."/>
            <person name="Suzuki Y."/>
            <person name="Haramoto Y."/>
            <person name="Yamamoto T.S."/>
            <person name="Takagi C."/>
            <person name="Heald R."/>
            <person name="Miller K."/>
            <person name="Haudenschild C."/>
            <person name="Kitzman J."/>
            <person name="Nakayama T."/>
            <person name="Izutsu Y."/>
            <person name="Robert J."/>
            <person name="Fortriede J."/>
            <person name="Burns K."/>
            <person name="Lotay V."/>
            <person name="Karimi K."/>
            <person name="Yasuoka Y."/>
            <person name="Dichmann D.S."/>
            <person name="Flajnik M.F."/>
            <person name="Houston D.W."/>
            <person name="Shendure J."/>
            <person name="DuPasquier L."/>
            <person name="Vize P.D."/>
            <person name="Zorn A.M."/>
            <person name="Ito M."/>
            <person name="Marcotte E.M."/>
            <person name="Wallingford J.B."/>
            <person name="Ito Y."/>
            <person name="Asashima M."/>
            <person name="Ueno N."/>
            <person name="Matsuda Y."/>
            <person name="Veenstra G.J."/>
            <person name="Fujiyama A."/>
            <person name="Harland R.M."/>
            <person name="Taira M."/>
            <person name="Rokhsar D.S."/>
        </authorList>
    </citation>
    <scope>NUCLEOTIDE SEQUENCE [LARGE SCALE GENOMIC DNA]</scope>
    <source>
        <strain evidence="2">J</strain>
    </source>
</reference>
<evidence type="ECO:0000313" key="1">
    <source>
        <dbReference type="EMBL" id="OCT82486.1"/>
    </source>
</evidence>
<protein>
    <submittedName>
        <fullName evidence="1">Uncharacterized protein</fullName>
    </submittedName>
</protein>
<dbReference type="AlphaFoldDB" id="A0A974HLY7"/>
<proteinExistence type="predicted"/>
<evidence type="ECO:0000313" key="2">
    <source>
        <dbReference type="Proteomes" id="UP000694892"/>
    </source>
</evidence>
<organism evidence="1 2">
    <name type="scientific">Xenopus laevis</name>
    <name type="common">African clawed frog</name>
    <dbReference type="NCBI Taxonomy" id="8355"/>
    <lineage>
        <taxon>Eukaryota</taxon>
        <taxon>Metazoa</taxon>
        <taxon>Chordata</taxon>
        <taxon>Craniata</taxon>
        <taxon>Vertebrata</taxon>
        <taxon>Euteleostomi</taxon>
        <taxon>Amphibia</taxon>
        <taxon>Batrachia</taxon>
        <taxon>Anura</taxon>
        <taxon>Pipoidea</taxon>
        <taxon>Pipidae</taxon>
        <taxon>Xenopodinae</taxon>
        <taxon>Xenopus</taxon>
        <taxon>Xenopus</taxon>
    </lineage>
</organism>
<accession>A0A974HLY7</accession>
<gene>
    <name evidence="1" type="ORF">XELAEV_18025017mg</name>
</gene>
<sequence>MTWMTENCHSQNTNIFCSALQRCYIIPIRPCSGRVYSGSLVLIDTSNHFFRLYCTSLNIYAIGKVKWI</sequence>